<feature type="signal peptide" evidence="1">
    <location>
        <begin position="1"/>
        <end position="22"/>
    </location>
</feature>
<dbReference type="Pfam" id="PF04773">
    <property type="entry name" value="FecR"/>
    <property type="match status" value="1"/>
</dbReference>
<dbReference type="InterPro" id="IPR006860">
    <property type="entry name" value="FecR"/>
</dbReference>
<keyword evidence="4" id="KW-1185">Reference proteome</keyword>
<dbReference type="AlphaFoldDB" id="W9V741"/>
<dbReference type="Gene3D" id="2.40.160.90">
    <property type="match status" value="1"/>
</dbReference>
<name>W9V741_9GAMM</name>
<comment type="caution">
    <text evidence="3">The sequence shown here is derived from an EMBL/GenBank/DDBJ whole genome shotgun (WGS) entry which is preliminary data.</text>
</comment>
<evidence type="ECO:0000256" key="1">
    <source>
        <dbReference type="SAM" id="SignalP"/>
    </source>
</evidence>
<dbReference type="PANTHER" id="PTHR38731">
    <property type="entry name" value="LIPL45-RELATED LIPOPROTEIN-RELATED"/>
    <property type="match status" value="1"/>
</dbReference>
<dbReference type="RefSeq" id="WP_036508993.1">
    <property type="nucleotide sequence ID" value="NZ_AONB01000004.1"/>
</dbReference>
<dbReference type="InterPro" id="IPR011250">
    <property type="entry name" value="OMP/PagP_B-barrel"/>
</dbReference>
<evidence type="ECO:0000313" key="4">
    <source>
        <dbReference type="Proteomes" id="UP000019464"/>
    </source>
</evidence>
<dbReference type="Proteomes" id="UP000019464">
    <property type="component" value="Unassembled WGS sequence"/>
</dbReference>
<sequence>MFKLAFKACIFYAILSFMTCYAAVGTVSLLSGSAVIQRDNLSIQAQTGSPLETKDIFVTAQNARAQIVLNDGTVISVGGNTELQIDEFTEVGTPKVSMNVAQGTFKAITGRIARQNPESFRLGTRTATVGIRGTIISGKVTPDFELFATLRGQIFVVESITGASVDVPSGQYTRVLAGFTPTPASDLIPAIGEELNTDPTTPPPSANLLTDTQTLPETTSLASQIPATDSTLLTTTSLESLNIFSEIQSPLSFEEPASVSDVLDTQVSQDNFDDTLATAPTEPTTPPINPPPVNVNPLSWWYSAINADFLAMPFTPPVGDLPDAADNYSKWGLWDGGAWVAGVERLSAVNHLNSLTNQIYTFEGKAKGHVYYGFVDVPPHAILENTLNKTELTFNFGTNEHTGFMRFETSNGFVWAVSLEDGNVTKNIAHFNFLLKEIEQDIQGTLLGSFFGPEAQSLGGFFNMTDTVNEIQALGVIRAEK</sequence>
<evidence type="ECO:0000313" key="3">
    <source>
        <dbReference type="EMBL" id="EXJ11892.1"/>
    </source>
</evidence>
<protein>
    <submittedName>
        <fullName evidence="3">FecR protein</fullName>
    </submittedName>
</protein>
<feature type="chain" id="PRO_5004930033" evidence="1">
    <location>
        <begin position="23"/>
        <end position="481"/>
    </location>
</feature>
<keyword evidence="1" id="KW-0732">Signal</keyword>
<reference evidence="4" key="1">
    <citation type="submission" date="2012-11" db="EMBL/GenBank/DDBJ databases">
        <authorList>
            <person name="Singh A."/>
            <person name="Pinnaka A.K."/>
            <person name="Vaidya B."/>
        </authorList>
    </citation>
    <scope>NUCLEOTIDE SEQUENCE [LARGE SCALE GENOMIC DNA]</scope>
    <source>
        <strain evidence="4">AK23</strain>
    </source>
</reference>
<dbReference type="SUPFAM" id="SSF56925">
    <property type="entry name" value="OMPA-like"/>
    <property type="match status" value="1"/>
</dbReference>
<dbReference type="STRING" id="1229521.D791_01265"/>
<dbReference type="EMBL" id="AONB01000004">
    <property type="protein sequence ID" value="EXJ11892.1"/>
    <property type="molecule type" value="Genomic_DNA"/>
</dbReference>
<proteinExistence type="predicted"/>
<reference evidence="3 4" key="2">
    <citation type="journal article" date="2015" name="Syst. Appl. Microbiol.">
        <title>Nitrincola nitratireducens sp. nov. isolated from a haloalkaline crater lake.</title>
        <authorList>
            <person name="Singh A."/>
            <person name="Vaidya B."/>
            <person name="Tanuku N.R."/>
            <person name="Pinnaka A.K."/>
        </authorList>
    </citation>
    <scope>NUCLEOTIDE SEQUENCE [LARGE SCALE GENOMIC DNA]</scope>
    <source>
        <strain evidence="3 4">AK23</strain>
    </source>
</reference>
<accession>W9V741</accession>
<feature type="domain" description="FecR protein" evidence="2">
    <location>
        <begin position="57"/>
        <end position="140"/>
    </location>
</feature>
<gene>
    <name evidence="3" type="ORF">D791_01265</name>
</gene>
<dbReference type="OrthoDB" id="5611510at2"/>
<organism evidence="3 4">
    <name type="scientific">Nitrincola nitratireducens</name>
    <dbReference type="NCBI Taxonomy" id="1229521"/>
    <lineage>
        <taxon>Bacteria</taxon>
        <taxon>Pseudomonadati</taxon>
        <taxon>Pseudomonadota</taxon>
        <taxon>Gammaproteobacteria</taxon>
        <taxon>Oceanospirillales</taxon>
        <taxon>Oceanospirillaceae</taxon>
        <taxon>Nitrincola</taxon>
    </lineage>
</organism>
<evidence type="ECO:0000259" key="2">
    <source>
        <dbReference type="Pfam" id="PF04773"/>
    </source>
</evidence>